<gene>
    <name evidence="1" type="ORF">Klosneuvirus_6_41</name>
</gene>
<proteinExistence type="predicted"/>
<name>A0A1V0SL58_9VIRU</name>
<evidence type="ECO:0000313" key="1">
    <source>
        <dbReference type="EMBL" id="ARF12479.1"/>
    </source>
</evidence>
<organism evidence="1">
    <name type="scientific">Klosneuvirus KNV1</name>
    <dbReference type="NCBI Taxonomy" id="1977640"/>
    <lineage>
        <taxon>Viruses</taxon>
        <taxon>Varidnaviria</taxon>
        <taxon>Bamfordvirae</taxon>
        <taxon>Nucleocytoviricota</taxon>
        <taxon>Megaviricetes</taxon>
        <taxon>Imitervirales</taxon>
        <taxon>Mimiviridae</taxon>
        <taxon>Klosneuvirinae</taxon>
        <taxon>Klosneuvirus</taxon>
    </lineage>
</organism>
<dbReference type="EMBL" id="KY684113">
    <property type="protein sequence ID" value="ARF12479.1"/>
    <property type="molecule type" value="Genomic_DNA"/>
</dbReference>
<sequence>MQILVIIVIIIFIIYSFNNYKTEHAAFALDGLYLPDDPEQYDLFDIRSRYRGILGVKPNLLIDKNDQIKKITYSAPKPGLGETKCTLGECPVWFNNVYCWHCT</sequence>
<accession>A0A1V0SL58</accession>
<protein>
    <submittedName>
        <fullName evidence="1">Uncharacterized protein</fullName>
    </submittedName>
</protein>
<reference evidence="1" key="1">
    <citation type="journal article" date="2017" name="Science">
        <title>Giant viruses with an expanded complement of translation system components.</title>
        <authorList>
            <person name="Schulz F."/>
            <person name="Yutin N."/>
            <person name="Ivanova N.N."/>
            <person name="Ortega D.R."/>
            <person name="Lee T.K."/>
            <person name="Vierheilig J."/>
            <person name="Daims H."/>
            <person name="Horn M."/>
            <person name="Wagner M."/>
            <person name="Jensen G.J."/>
            <person name="Kyrpides N.C."/>
            <person name="Koonin E.V."/>
            <person name="Woyke T."/>
        </authorList>
    </citation>
    <scope>NUCLEOTIDE SEQUENCE</scope>
    <source>
        <strain evidence="1">KNV1</strain>
    </source>
</reference>